<dbReference type="EMBL" id="PYAS01000007">
    <property type="protein sequence ID" value="PSL28001.1"/>
    <property type="molecule type" value="Genomic_DNA"/>
</dbReference>
<proteinExistence type="predicted"/>
<evidence type="ECO:0000259" key="1">
    <source>
        <dbReference type="Pfam" id="PF03633"/>
    </source>
</evidence>
<dbReference type="InterPro" id="IPR005194">
    <property type="entry name" value="Glyco_hydro_65_C"/>
</dbReference>
<dbReference type="PROSITE" id="PS51257">
    <property type="entry name" value="PROKAR_LIPOPROTEIN"/>
    <property type="match status" value="1"/>
</dbReference>
<name>A0A2P8G222_9BACT</name>
<dbReference type="Pfam" id="PF22422">
    <property type="entry name" value="MGH1-like_GH"/>
    <property type="match status" value="1"/>
</dbReference>
<feature type="domain" description="Glycoside hydrolase family 65 C-terminal" evidence="1">
    <location>
        <begin position="448"/>
        <end position="503"/>
    </location>
</feature>
<evidence type="ECO:0000313" key="3">
    <source>
        <dbReference type="EMBL" id="PSL28001.1"/>
    </source>
</evidence>
<evidence type="ECO:0000259" key="2">
    <source>
        <dbReference type="Pfam" id="PF22422"/>
    </source>
</evidence>
<organism evidence="3 4">
    <name type="scientific">Dyadobacter jiangsuensis</name>
    <dbReference type="NCBI Taxonomy" id="1591085"/>
    <lineage>
        <taxon>Bacteria</taxon>
        <taxon>Pseudomonadati</taxon>
        <taxon>Bacteroidota</taxon>
        <taxon>Cytophagia</taxon>
        <taxon>Cytophagales</taxon>
        <taxon>Spirosomataceae</taxon>
        <taxon>Dyadobacter</taxon>
    </lineage>
</organism>
<dbReference type="Gene3D" id="1.50.10.10">
    <property type="match status" value="1"/>
</dbReference>
<dbReference type="AlphaFoldDB" id="A0A2P8G222"/>
<evidence type="ECO:0008006" key="5">
    <source>
        <dbReference type="Google" id="ProtNLM"/>
    </source>
</evidence>
<feature type="domain" description="Mannosylglycerate hydrolase MGH1-like glycoside hydrolase" evidence="2">
    <location>
        <begin position="116"/>
        <end position="431"/>
    </location>
</feature>
<dbReference type="Proteomes" id="UP000241964">
    <property type="component" value="Unassembled WGS sequence"/>
</dbReference>
<sequence>MMGYLKIGLGVIGIALVGLTGCARKATGPAVLKAEDYRHHVAYFNRMEDENKVNAIPNAQSWEWMKANIPLFDCPQDNFREIYYYRWWTYRKHIHNTPQGFVITEFLVDRNYADQYNMISCALGHHIYEGRWLHDQRYLNDNVHVWFRGNNGARMKKLLNFSSWTADALYNRYKVTQDKVFLLDMLPDLDSEYKAWEKDRRTESGLFWQTDVKDGMEESLSGGRREQNARPTINSYMYGNAKALSAIAALKGDQAMAGLYESKADTLKRLIDSKLWNADSAFFETVKKRGKGPFAGVREAIGFVPWYFNLPDEQHDAAWRQVSDPTGFQAPFGLTTAERRHPEFRTHGCCQCEWDGAVWPFATAQTLTGLANRLNAPKPTVVADTTYFGLLEKYVESQYYRGKPYIGEYLDEKTGYWLKGDQERSRYYNHSTFNDLIITGLVGLRPRADEVIEVNPLIPQDKWDWFCLDDVHYHGKRLTILWDRDGSHYKKGRGLQVFVNGQKAGSSERISKILINP</sequence>
<dbReference type="InterPro" id="IPR054491">
    <property type="entry name" value="MGH1-like_GH"/>
</dbReference>
<dbReference type="RefSeq" id="WP_229211001.1">
    <property type="nucleotide sequence ID" value="NZ_PYAS01000007.1"/>
</dbReference>
<comment type="caution">
    <text evidence="3">The sequence shown here is derived from an EMBL/GenBank/DDBJ whole genome shotgun (WGS) entry which is preliminary data.</text>
</comment>
<dbReference type="InterPro" id="IPR012341">
    <property type="entry name" value="6hp_glycosidase-like_sf"/>
</dbReference>
<keyword evidence="4" id="KW-1185">Reference proteome</keyword>
<dbReference type="InterPro" id="IPR008928">
    <property type="entry name" value="6-hairpin_glycosidase_sf"/>
</dbReference>
<dbReference type="GO" id="GO:0005975">
    <property type="term" value="P:carbohydrate metabolic process"/>
    <property type="evidence" value="ECO:0007669"/>
    <property type="project" value="InterPro"/>
</dbReference>
<evidence type="ECO:0000313" key="4">
    <source>
        <dbReference type="Proteomes" id="UP000241964"/>
    </source>
</evidence>
<dbReference type="Pfam" id="PF03633">
    <property type="entry name" value="Glyco_hydro_65C"/>
    <property type="match status" value="1"/>
</dbReference>
<accession>A0A2P8G222</accession>
<reference evidence="3 4" key="1">
    <citation type="submission" date="2018-03" db="EMBL/GenBank/DDBJ databases">
        <title>Genomic Encyclopedia of Archaeal and Bacterial Type Strains, Phase II (KMG-II): from individual species to whole genera.</title>
        <authorList>
            <person name="Goeker M."/>
        </authorList>
    </citation>
    <scope>NUCLEOTIDE SEQUENCE [LARGE SCALE GENOMIC DNA]</scope>
    <source>
        <strain evidence="3 4">DSM 29057</strain>
    </source>
</reference>
<protein>
    <recommendedName>
        <fullName evidence="5">Trehalase</fullName>
    </recommendedName>
</protein>
<dbReference type="SUPFAM" id="SSF48208">
    <property type="entry name" value="Six-hairpin glycosidases"/>
    <property type="match status" value="1"/>
</dbReference>
<gene>
    <name evidence="3" type="ORF">CLV60_107266</name>
</gene>